<evidence type="ECO:0000313" key="2">
    <source>
        <dbReference type="EMBL" id="VTZ59337.1"/>
    </source>
</evidence>
<proteinExistence type="predicted"/>
<feature type="region of interest" description="Disordered" evidence="1">
    <location>
        <begin position="92"/>
        <end position="118"/>
    </location>
</feature>
<accession>A0A508WRD2</accession>
<dbReference type="Proteomes" id="UP000507954">
    <property type="component" value="Unassembled WGS sequence"/>
</dbReference>
<name>A0A508WRD2_9HYPH</name>
<organism evidence="2 3">
    <name type="scientific">Sinorhizobium medicae</name>
    <dbReference type="NCBI Taxonomy" id="110321"/>
    <lineage>
        <taxon>Bacteria</taxon>
        <taxon>Pseudomonadati</taxon>
        <taxon>Pseudomonadota</taxon>
        <taxon>Alphaproteobacteria</taxon>
        <taxon>Hyphomicrobiales</taxon>
        <taxon>Rhizobiaceae</taxon>
        <taxon>Sinorhizobium/Ensifer group</taxon>
        <taxon>Sinorhizobium</taxon>
    </lineage>
</organism>
<evidence type="ECO:0000313" key="3">
    <source>
        <dbReference type="Proteomes" id="UP000507954"/>
    </source>
</evidence>
<sequence length="118" mass="13468">MAMRVGEAAFRRQQNAIILCLDLRRALESTEVPTLVGVGDSDLITPLEEAMFIRTGIPHSHFHFFRDCGHFPLAERADEMSTLVPGWLRPKRSRSRDIVRVSRTMRTSGRTSKNEETE</sequence>
<dbReference type="InterPro" id="IPR029058">
    <property type="entry name" value="AB_hydrolase_fold"/>
</dbReference>
<dbReference type="EMBL" id="CABFNB010000009">
    <property type="protein sequence ID" value="VTZ59337.1"/>
    <property type="molecule type" value="Genomic_DNA"/>
</dbReference>
<evidence type="ECO:0000256" key="1">
    <source>
        <dbReference type="SAM" id="MobiDB-lite"/>
    </source>
</evidence>
<dbReference type="AlphaFoldDB" id="A0A508WRD2"/>
<dbReference type="Gene3D" id="3.40.50.1820">
    <property type="entry name" value="alpha/beta hydrolase"/>
    <property type="match status" value="1"/>
</dbReference>
<gene>
    <name evidence="2" type="ORF">EMEDMD4_1060019</name>
</gene>
<dbReference type="SUPFAM" id="SSF53474">
    <property type="entry name" value="alpha/beta-Hydrolases"/>
    <property type="match status" value="1"/>
</dbReference>
<protein>
    <submittedName>
        <fullName evidence="2">Uncharacterized protein</fullName>
    </submittedName>
</protein>
<reference evidence="2 3" key="1">
    <citation type="submission" date="2019-06" db="EMBL/GenBank/DDBJ databases">
        <authorList>
            <person name="Le Quere A."/>
            <person name="Colella S."/>
        </authorList>
    </citation>
    <scope>NUCLEOTIDE SEQUENCE [LARGE SCALE GENOMIC DNA]</scope>
    <source>
        <strain evidence="2">EmedicaeMD41</strain>
    </source>
</reference>